<evidence type="ECO:0000313" key="2">
    <source>
        <dbReference type="Proteomes" id="UP000237025"/>
    </source>
</evidence>
<sequence>MLYKYIGNDDAENVLKNLKRFVEDGTISSTEPGKFNDPSEFKVSIKVYGTQKQLENSYNKLGNVKFSYDQWLLTVPAVTREMGENLRNSAMEQFGVICLSPVSDSILMWSHYSASHKGFCIGFDDEFIKTVQDFHDFDYIRYMGSAPVFNYALEDIHALFQKVFFYKDSCWHYENERRIITKSHGVKEFDKKFIKEICLGHNVDPLVENAAQEMSKKYPAINFYKMSTEKDCYQLIKKPLVG</sequence>
<proteinExistence type="predicted"/>
<reference evidence="1 2" key="1">
    <citation type="submission" date="2018-02" db="EMBL/GenBank/DDBJ databases">
        <title>Lelliotia aquatilis sp. nov., isolated from drinking water.</title>
        <authorList>
            <person name="Kaempfer P."/>
            <person name="Glaeser S."/>
            <person name="Exner M."/>
            <person name="Doijad S."/>
            <person name="Chakraborty T."/>
        </authorList>
    </citation>
    <scope>NUCLEOTIDE SEQUENCE [LARGE SCALE GENOMIC DNA]</scope>
    <source>
        <strain evidence="1 2">6331-17</strain>
    </source>
</reference>
<dbReference type="Pfam" id="PF11185">
    <property type="entry name" value="DUF2971"/>
    <property type="match status" value="1"/>
</dbReference>
<comment type="caution">
    <text evidence="1">The sequence shown here is derived from an EMBL/GenBank/DDBJ whole genome shotgun (WGS) entry which is preliminary data.</text>
</comment>
<protein>
    <recommendedName>
        <fullName evidence="3">DUF2971 domain-containing protein</fullName>
    </recommendedName>
</protein>
<dbReference type="InterPro" id="IPR021352">
    <property type="entry name" value="DUF2971"/>
</dbReference>
<evidence type="ECO:0000313" key="1">
    <source>
        <dbReference type="EMBL" id="POZ21136.1"/>
    </source>
</evidence>
<keyword evidence="2" id="KW-1185">Reference proteome</keyword>
<name>A0ABX4ZYH6_9ENTR</name>
<evidence type="ECO:0008006" key="3">
    <source>
        <dbReference type="Google" id="ProtNLM"/>
    </source>
</evidence>
<dbReference type="Proteomes" id="UP000237025">
    <property type="component" value="Unassembled WGS sequence"/>
</dbReference>
<accession>A0ABX4ZYH6</accession>
<gene>
    <name evidence="1" type="ORF">C3712_16815</name>
</gene>
<dbReference type="RefSeq" id="WP_103949969.1">
    <property type="nucleotide sequence ID" value="NZ_PQVT01000015.1"/>
</dbReference>
<organism evidence="1 2">
    <name type="scientific">Lelliottia aquatilis</name>
    <dbReference type="NCBI Taxonomy" id="2080838"/>
    <lineage>
        <taxon>Bacteria</taxon>
        <taxon>Pseudomonadati</taxon>
        <taxon>Pseudomonadota</taxon>
        <taxon>Gammaproteobacteria</taxon>
        <taxon>Enterobacterales</taxon>
        <taxon>Enterobacteriaceae</taxon>
        <taxon>Lelliottia</taxon>
    </lineage>
</organism>
<dbReference type="EMBL" id="PQVW01000014">
    <property type="protein sequence ID" value="POZ21136.1"/>
    <property type="molecule type" value="Genomic_DNA"/>
</dbReference>